<feature type="transmembrane region" description="Helical" evidence="1">
    <location>
        <begin position="90"/>
        <end position="117"/>
    </location>
</feature>
<feature type="transmembrane region" description="Helical" evidence="1">
    <location>
        <begin position="18"/>
        <end position="38"/>
    </location>
</feature>
<comment type="caution">
    <text evidence="2">The sequence shown here is derived from an EMBL/GenBank/DDBJ whole genome shotgun (WGS) entry which is preliminary data.</text>
</comment>
<feature type="transmembrane region" description="Helical" evidence="1">
    <location>
        <begin position="222"/>
        <end position="240"/>
    </location>
</feature>
<proteinExistence type="predicted"/>
<name>A0A926QIV7_9BACL</name>
<gene>
    <name evidence="2" type="ORF">ICC18_12385</name>
</gene>
<keyword evidence="3" id="KW-1185">Reference proteome</keyword>
<protein>
    <submittedName>
        <fullName evidence="2">Uncharacterized protein</fullName>
    </submittedName>
</protein>
<dbReference type="EMBL" id="JACVVD010000003">
    <property type="protein sequence ID" value="MBD0380920.1"/>
    <property type="molecule type" value="Genomic_DNA"/>
</dbReference>
<reference evidence="2" key="1">
    <citation type="submission" date="2020-09" db="EMBL/GenBank/DDBJ databases">
        <title>Draft Genome Sequence of Paenibacillus sp. WST5.</title>
        <authorList>
            <person name="Bao Z."/>
        </authorList>
    </citation>
    <scope>NUCLEOTIDE SEQUENCE</scope>
    <source>
        <strain evidence="2">WST5</strain>
    </source>
</reference>
<dbReference type="RefSeq" id="WP_188174666.1">
    <property type="nucleotide sequence ID" value="NZ_JACVVD010000003.1"/>
</dbReference>
<evidence type="ECO:0000313" key="3">
    <source>
        <dbReference type="Proteomes" id="UP000650466"/>
    </source>
</evidence>
<evidence type="ECO:0000256" key="1">
    <source>
        <dbReference type="SAM" id="Phobius"/>
    </source>
</evidence>
<dbReference type="Proteomes" id="UP000650466">
    <property type="component" value="Unassembled WGS sequence"/>
</dbReference>
<sequence>MGAWVALLKKDFKLTRTVFFVGLVINLLFALLTLSMGMKTDHTLLIFLPLVVAGVCHVFYVPIMIFISLKTEANQLHIWLHNPGPASALLISKLVNGLMMTVISLLMVYVMSGLLIIPKFNLIETYWTDAWTSGLVIFLHIILISIIIGVWVLFLWSLYQSLKFAIGRWSWLVVIGAVIIPSWISALFESTKLYSLVTKWGSITYDFPSFSINPIQTYAGEYLYTFIFIIGLFFLSAWIVDSKVEV</sequence>
<accession>A0A926QIV7</accession>
<evidence type="ECO:0000313" key="2">
    <source>
        <dbReference type="EMBL" id="MBD0380920.1"/>
    </source>
</evidence>
<organism evidence="2 3">
    <name type="scientific">Paenibacillus sedimenti</name>
    <dbReference type="NCBI Taxonomy" id="2770274"/>
    <lineage>
        <taxon>Bacteria</taxon>
        <taxon>Bacillati</taxon>
        <taxon>Bacillota</taxon>
        <taxon>Bacilli</taxon>
        <taxon>Bacillales</taxon>
        <taxon>Paenibacillaceae</taxon>
        <taxon>Paenibacillus</taxon>
    </lineage>
</organism>
<dbReference type="AlphaFoldDB" id="A0A926QIV7"/>
<feature type="transmembrane region" description="Helical" evidence="1">
    <location>
        <begin position="171"/>
        <end position="188"/>
    </location>
</feature>
<feature type="transmembrane region" description="Helical" evidence="1">
    <location>
        <begin position="44"/>
        <end position="69"/>
    </location>
</feature>
<keyword evidence="1" id="KW-0472">Membrane</keyword>
<keyword evidence="1" id="KW-0812">Transmembrane</keyword>
<feature type="transmembrane region" description="Helical" evidence="1">
    <location>
        <begin position="137"/>
        <end position="159"/>
    </location>
</feature>
<keyword evidence="1" id="KW-1133">Transmembrane helix</keyword>